<dbReference type="Gene3D" id="2.60.40.10">
    <property type="entry name" value="Immunoglobulins"/>
    <property type="match status" value="1"/>
</dbReference>
<dbReference type="SUPFAM" id="SSF49299">
    <property type="entry name" value="PKD domain"/>
    <property type="match status" value="1"/>
</dbReference>
<feature type="domain" description="PKD" evidence="2">
    <location>
        <begin position="65"/>
        <end position="118"/>
    </location>
</feature>
<keyword evidence="4" id="KW-1185">Reference proteome</keyword>
<comment type="caution">
    <text evidence="3">The sequence shown here is derived from an EMBL/GenBank/DDBJ whole genome shotgun (WGS) entry which is preliminary data.</text>
</comment>
<reference evidence="3 4" key="1">
    <citation type="submission" date="2021-03" db="EMBL/GenBank/DDBJ databases">
        <authorList>
            <person name="Kim M.K."/>
        </authorList>
    </citation>
    <scope>NUCLEOTIDE SEQUENCE [LARGE SCALE GENOMIC DNA]</scope>
    <source>
        <strain evidence="3 4">BT507</strain>
    </source>
</reference>
<dbReference type="Proteomes" id="UP000670527">
    <property type="component" value="Unassembled WGS sequence"/>
</dbReference>
<feature type="chain" id="PRO_5045520634" evidence="1">
    <location>
        <begin position="22"/>
        <end position="419"/>
    </location>
</feature>
<dbReference type="RefSeq" id="WP_185280732.1">
    <property type="nucleotide sequence ID" value="NZ_JAGETX010000003.1"/>
</dbReference>
<evidence type="ECO:0000256" key="1">
    <source>
        <dbReference type="SAM" id="SignalP"/>
    </source>
</evidence>
<dbReference type="CDD" id="cd00146">
    <property type="entry name" value="PKD"/>
    <property type="match status" value="1"/>
</dbReference>
<dbReference type="PROSITE" id="PS50093">
    <property type="entry name" value="PKD"/>
    <property type="match status" value="1"/>
</dbReference>
<dbReference type="InterPro" id="IPR035986">
    <property type="entry name" value="PKD_dom_sf"/>
</dbReference>
<accession>A0ABS3TAL9</accession>
<evidence type="ECO:0000313" key="4">
    <source>
        <dbReference type="Proteomes" id="UP000670527"/>
    </source>
</evidence>
<dbReference type="InterPro" id="IPR013783">
    <property type="entry name" value="Ig-like_fold"/>
</dbReference>
<keyword evidence="1" id="KW-0732">Signal</keyword>
<dbReference type="SMART" id="SM00089">
    <property type="entry name" value="PKD"/>
    <property type="match status" value="1"/>
</dbReference>
<evidence type="ECO:0000313" key="3">
    <source>
        <dbReference type="EMBL" id="MBO3270700.1"/>
    </source>
</evidence>
<name>A0ABS3TAL9_9BACT</name>
<gene>
    <name evidence="3" type="ORF">J4D97_08575</name>
</gene>
<dbReference type="Pfam" id="PF18911">
    <property type="entry name" value="PKD_4"/>
    <property type="match status" value="1"/>
</dbReference>
<evidence type="ECO:0000259" key="2">
    <source>
        <dbReference type="PROSITE" id="PS50093"/>
    </source>
</evidence>
<dbReference type="InterPro" id="IPR000601">
    <property type="entry name" value="PKD_dom"/>
</dbReference>
<sequence length="419" mass="43674">MKITRNKAVWALLASPLFFTACDKNDEGQLEGALPSPSFTSTVNSTQFPVKVTFNNTSENGFINEWEYGDGTTGTGSPSTHTYNTPGTYKVRLLVSGKGGFAQTSQTDVVVPSACGNTGFSALVACNGSAPSARVWTFSSAAGAIKRLDANDNVTSSSAANALASCQADDQFSFSGSSFTYTYTANNKCGNAEANASTSFVYKPGSNGLGQLTLGSSKAFIGEQVALRDSTYTIVEASSTVLRLRGTLANGTKTEVTLVPFDAVTRVKQLLTGGTQKTWMLDNSVEKTITVGTEAKPTDYYAGGAAGALPACQADDEFTFSATDAYTYNAKDETFVAGKDGVPGSCQAARSGTSAYTFGPADGAGLAQLVFAKAGTFIGITDAPDLTYRILSITDKNMVIRAGTGKNNGTVFDIKLIAK</sequence>
<dbReference type="EMBL" id="JAGETX010000003">
    <property type="protein sequence ID" value="MBO3270700.1"/>
    <property type="molecule type" value="Genomic_DNA"/>
</dbReference>
<dbReference type="PROSITE" id="PS51257">
    <property type="entry name" value="PROKAR_LIPOPROTEIN"/>
    <property type="match status" value="1"/>
</dbReference>
<proteinExistence type="predicted"/>
<feature type="signal peptide" evidence="1">
    <location>
        <begin position="1"/>
        <end position="21"/>
    </location>
</feature>
<organism evidence="3 4">
    <name type="scientific">Hymenobacter defluvii</name>
    <dbReference type="NCBI Taxonomy" id="2054411"/>
    <lineage>
        <taxon>Bacteria</taxon>
        <taxon>Pseudomonadati</taxon>
        <taxon>Bacteroidota</taxon>
        <taxon>Cytophagia</taxon>
        <taxon>Cytophagales</taxon>
        <taxon>Hymenobacteraceae</taxon>
        <taxon>Hymenobacter</taxon>
    </lineage>
</organism>
<dbReference type="InterPro" id="IPR022409">
    <property type="entry name" value="PKD/Chitinase_dom"/>
</dbReference>
<protein>
    <submittedName>
        <fullName evidence="3">PKD domain-containing protein</fullName>
    </submittedName>
</protein>